<dbReference type="InterPro" id="IPR037274">
    <property type="entry name" value="Znf_CHY_sf"/>
</dbReference>
<organism evidence="10 11">
    <name type="scientific">Candidozyma duobushaemuli</name>
    <dbReference type="NCBI Taxonomy" id="1231522"/>
    <lineage>
        <taxon>Eukaryota</taxon>
        <taxon>Fungi</taxon>
        <taxon>Dikarya</taxon>
        <taxon>Ascomycota</taxon>
        <taxon>Saccharomycotina</taxon>
        <taxon>Pichiomycetes</taxon>
        <taxon>Metschnikowiaceae</taxon>
        <taxon>Candidozyma</taxon>
    </lineage>
</organism>
<dbReference type="Proteomes" id="UP000244406">
    <property type="component" value="Unassembled WGS sequence"/>
</dbReference>
<feature type="compositionally biased region" description="Basic and acidic residues" evidence="5">
    <location>
        <begin position="1"/>
        <end position="12"/>
    </location>
</feature>
<dbReference type="PROSITE" id="PS51266">
    <property type="entry name" value="ZF_CHY"/>
    <property type="match status" value="1"/>
</dbReference>
<dbReference type="GO" id="GO:0006511">
    <property type="term" value="P:ubiquitin-dependent protein catabolic process"/>
    <property type="evidence" value="ECO:0007669"/>
    <property type="project" value="TreeGrafter"/>
</dbReference>
<dbReference type="PROSITE" id="PS50089">
    <property type="entry name" value="ZF_RING_2"/>
    <property type="match status" value="1"/>
</dbReference>
<comment type="caution">
    <text evidence="10">The sequence shown here is derived from an EMBL/GenBank/DDBJ whole genome shotgun (WGS) entry which is preliminary data.</text>
</comment>
<proteinExistence type="predicted"/>
<dbReference type="GO" id="GO:0005634">
    <property type="term" value="C:nucleus"/>
    <property type="evidence" value="ECO:0007669"/>
    <property type="project" value="TreeGrafter"/>
</dbReference>
<evidence type="ECO:0000256" key="2">
    <source>
        <dbReference type="ARBA" id="ARBA00022771"/>
    </source>
</evidence>
<dbReference type="Gene3D" id="2.20.28.10">
    <property type="match status" value="1"/>
</dbReference>
<dbReference type="PROSITE" id="PS51270">
    <property type="entry name" value="ZF_CTCHY"/>
    <property type="match status" value="1"/>
</dbReference>
<reference evidence="10 11" key="1">
    <citation type="submission" date="2017-12" db="EMBL/GenBank/DDBJ databases">
        <title>Genome Sequence of the Amphotericin B-resistant Candida duobushaemulonii strain, B09383.</title>
        <authorList>
            <person name="Chow N.A."/>
            <person name="Gade L."/>
            <person name="Batra D."/>
            <person name="Rowe L.A."/>
            <person name="Loparev V.N."/>
            <person name="Litvintseva A.P."/>
        </authorList>
    </citation>
    <scope>NUCLEOTIDE SEQUENCE [LARGE SCALE GENOMIC DNA]</scope>
    <source>
        <strain evidence="10 11">B09383</strain>
    </source>
</reference>
<evidence type="ECO:0000259" key="6">
    <source>
        <dbReference type="PROSITE" id="PS50089"/>
    </source>
</evidence>
<dbReference type="PANTHER" id="PTHR21319">
    <property type="entry name" value="RING FINGER AND CHY ZINC FINGER DOMAIN-CONTAINING PROTEIN 1"/>
    <property type="match status" value="1"/>
</dbReference>
<dbReference type="InterPro" id="IPR039512">
    <property type="entry name" value="RCHY1_zinc-ribbon"/>
</dbReference>
<evidence type="ECO:0008006" key="12">
    <source>
        <dbReference type="Google" id="ProtNLM"/>
    </source>
</evidence>
<dbReference type="Gene3D" id="3.40.50.1000">
    <property type="entry name" value="HAD superfamily/HAD-like"/>
    <property type="match status" value="1"/>
</dbReference>
<evidence type="ECO:0000259" key="8">
    <source>
        <dbReference type="PROSITE" id="PS51266"/>
    </source>
</evidence>
<dbReference type="InterPro" id="IPR008913">
    <property type="entry name" value="Znf_CHY"/>
</dbReference>
<dbReference type="SUPFAM" id="SSF56784">
    <property type="entry name" value="HAD-like"/>
    <property type="match status" value="1"/>
</dbReference>
<sequence length="1045" mass="119649">MIHLSDRMEPRPRARSTSSASKYGPSRRGSISSPKATPKSGYDSSSSSDKDGMAGELDQIGRLSIPSWPSLKEGFPNFSGFPSFGNLPQLPSFDLPYFDLSEVSKYVSQYMNSLKGKDGAEEDPERMNSVKTAVATKIQMNSFLQDLRNGRSLQAAIDRLQPLTDLIHEVITLPVDGDEELEKESETAFEPEGVGEIVNRDQPLLTQLVPPEGEEIDGLLDPTHRPRRDRHRNKAHRLFKRAGSVVLSDDTQTGSDLDYMDELTPEEARALTHLDSIDDFYKEDLLRSKIQKIQNLADLSQSSKNKLVTRLMMGNYYKYINEKLSEEKGFSLRNQAGLHLPEEKDKECKHEVEEQPPLTNDEESGDESMEEVDDDEVVLTREDTLPSWFDKEKNILGCSHYQRNCKLECPTCLKWYPCRFCHDQEVSDHKLQRNAVKHILCMKCNAPQVPDTAYCVNCEEELANYFCLKCVLYDNDPNKDIYHCDKCGICRLGLGIGKDYFHCDECNICLSIDLKEHHKCVTNTTHCNCPICNEYLFASVSKVVFMKCGHSIHESCYDEMVKHSYKCPVCKKTVVNVETQFRILDQEIRQSPLPHPYNMWRCIISCNDCKGKSSCQYHVLGLKCKYCQSYNTNQLKLIKPEEESVDNSAEEESDGDNDRIASMRLMQTNLSSNFIIDEQTTDNNTEYDADYNSDGEESDDQGGNSGSIVNFRRLTKSLLGKRDVDRTSITAVFQNFINNTMSEMNSDNEVHAFISSAASVTHFVSPQNLIIRPLMLLWLLITFPFTYFFEQEYPQILSNNSPTSQEEQREKIELLKQERIMANHIKSPSSSSKLFPLSRNPDKRKKKKVLILDLDETLIHSLSRGAPGHSLKVNNVSTLYYVYKRPYCDFFLKELSKWFELQIFTASVQEYADPIIDWLEMDLIDYKKVQGAQRDPPSKVFTKRYYRNDCTYRQGVGYIKDLSKFFPKDDDLKNVIILDNSPVSYALHEHNAVMIEGWINDQSDRDLVNLLPMLYSLSMCIDVRFILECGAAKNSLRVYDIVNDS</sequence>
<dbReference type="PROSITE" id="PS50969">
    <property type="entry name" value="FCP1"/>
    <property type="match status" value="1"/>
</dbReference>
<dbReference type="CDD" id="cd07521">
    <property type="entry name" value="HAD_FCP1-like"/>
    <property type="match status" value="1"/>
</dbReference>
<dbReference type="InterPro" id="IPR004274">
    <property type="entry name" value="FCP1_dom"/>
</dbReference>
<dbReference type="NCBIfam" id="TIGR02251">
    <property type="entry name" value="HIF-SF_euk"/>
    <property type="match status" value="1"/>
</dbReference>
<dbReference type="EMBL" id="PKFP01000006">
    <property type="protein sequence ID" value="PVH16798.1"/>
    <property type="molecule type" value="Genomic_DNA"/>
</dbReference>
<feature type="domain" description="RING-type" evidence="6">
    <location>
        <begin position="529"/>
        <end position="571"/>
    </location>
</feature>
<dbReference type="GO" id="GO:0061630">
    <property type="term" value="F:ubiquitin protein ligase activity"/>
    <property type="evidence" value="ECO:0007669"/>
    <property type="project" value="TreeGrafter"/>
</dbReference>
<dbReference type="Pfam" id="PF03031">
    <property type="entry name" value="NIF"/>
    <property type="match status" value="1"/>
</dbReference>
<dbReference type="GO" id="GO:0008270">
    <property type="term" value="F:zinc ion binding"/>
    <property type="evidence" value="ECO:0007669"/>
    <property type="project" value="UniProtKB-KW"/>
</dbReference>
<name>A0A2V1AFU3_9ASCO</name>
<keyword evidence="2 4" id="KW-0863">Zinc-finger</keyword>
<evidence type="ECO:0000256" key="4">
    <source>
        <dbReference type="PROSITE-ProRule" id="PRU00601"/>
    </source>
</evidence>
<feature type="compositionally biased region" description="Basic and acidic residues" evidence="5">
    <location>
        <begin position="342"/>
        <end position="353"/>
    </location>
</feature>
<feature type="compositionally biased region" description="Acidic residues" evidence="5">
    <location>
        <begin position="685"/>
        <end position="700"/>
    </location>
</feature>
<dbReference type="SMART" id="SM00577">
    <property type="entry name" value="CPDc"/>
    <property type="match status" value="1"/>
</dbReference>
<evidence type="ECO:0000313" key="11">
    <source>
        <dbReference type="Proteomes" id="UP000244406"/>
    </source>
</evidence>
<feature type="domain" description="CTCHY-type" evidence="9">
    <location>
        <begin position="462"/>
        <end position="528"/>
    </location>
</feature>
<dbReference type="SUPFAM" id="SSF161219">
    <property type="entry name" value="CHY zinc finger-like"/>
    <property type="match status" value="1"/>
</dbReference>
<keyword evidence="3" id="KW-0862">Zinc</keyword>
<feature type="region of interest" description="Disordered" evidence="5">
    <location>
        <begin position="342"/>
        <end position="376"/>
    </location>
</feature>
<feature type="region of interest" description="Disordered" evidence="5">
    <location>
        <begin position="685"/>
        <end position="708"/>
    </location>
</feature>
<dbReference type="Pfam" id="PF14599">
    <property type="entry name" value="zinc_ribbon_6"/>
    <property type="match status" value="1"/>
</dbReference>
<dbReference type="GeneID" id="37004353"/>
<dbReference type="AlphaFoldDB" id="A0A2V1AFU3"/>
<evidence type="ECO:0000259" key="7">
    <source>
        <dbReference type="PROSITE" id="PS50969"/>
    </source>
</evidence>
<dbReference type="CDD" id="cd16464">
    <property type="entry name" value="RING-H2_Pirh2-like"/>
    <property type="match status" value="1"/>
</dbReference>
<protein>
    <recommendedName>
        <fullName evidence="12">RING-type domain-containing protein</fullName>
    </recommendedName>
</protein>
<dbReference type="InterPro" id="IPR011948">
    <property type="entry name" value="Dullard_phosphatase"/>
</dbReference>
<dbReference type="GO" id="GO:0016791">
    <property type="term" value="F:phosphatase activity"/>
    <property type="evidence" value="ECO:0007669"/>
    <property type="project" value="InterPro"/>
</dbReference>
<dbReference type="Pfam" id="PF05495">
    <property type="entry name" value="zf-CHY"/>
    <property type="match status" value="1"/>
</dbReference>
<dbReference type="InterPro" id="IPR001841">
    <property type="entry name" value="Znf_RING"/>
</dbReference>
<gene>
    <name evidence="10" type="ORF">CXQ87_004354</name>
</gene>
<accession>A0A2V1AFU3</accession>
<dbReference type="Pfam" id="PF13639">
    <property type="entry name" value="zf-RING_2"/>
    <property type="match status" value="1"/>
</dbReference>
<dbReference type="InterPro" id="IPR037275">
    <property type="entry name" value="Znf_CTCHY_sf"/>
</dbReference>
<dbReference type="InterPro" id="IPR017921">
    <property type="entry name" value="Znf_CTCHY"/>
</dbReference>
<keyword evidence="1" id="KW-0479">Metal-binding</keyword>
<dbReference type="PANTHER" id="PTHR21319:SF0">
    <property type="entry name" value="AND RING FINGER DOMAIN PROTEIN, PUTATIVE (AFU_ORTHOLOGUE AFUA_1G08900)-RELATED"/>
    <property type="match status" value="1"/>
</dbReference>
<feature type="domain" description="CHY-type" evidence="8">
    <location>
        <begin position="391"/>
        <end position="460"/>
    </location>
</feature>
<feature type="domain" description="FCP1 homology" evidence="7">
    <location>
        <begin position="843"/>
        <end position="1017"/>
    </location>
</feature>
<dbReference type="GO" id="GO:0016567">
    <property type="term" value="P:protein ubiquitination"/>
    <property type="evidence" value="ECO:0007669"/>
    <property type="project" value="TreeGrafter"/>
</dbReference>
<evidence type="ECO:0000256" key="5">
    <source>
        <dbReference type="SAM" id="MobiDB-lite"/>
    </source>
</evidence>
<dbReference type="InterPro" id="IPR023214">
    <property type="entry name" value="HAD_sf"/>
</dbReference>
<dbReference type="RefSeq" id="XP_025337738.1">
    <property type="nucleotide sequence ID" value="XM_025482795.1"/>
</dbReference>
<dbReference type="SUPFAM" id="SSF57850">
    <property type="entry name" value="RING/U-box"/>
    <property type="match status" value="1"/>
</dbReference>
<dbReference type="VEuPathDB" id="FungiDB:CXQ87_004354"/>
<dbReference type="SMART" id="SM00184">
    <property type="entry name" value="RING"/>
    <property type="match status" value="1"/>
</dbReference>
<dbReference type="InterPro" id="IPR036412">
    <property type="entry name" value="HAD-like_sf"/>
</dbReference>
<evidence type="ECO:0000256" key="1">
    <source>
        <dbReference type="ARBA" id="ARBA00022723"/>
    </source>
</evidence>
<evidence type="ECO:0000259" key="9">
    <source>
        <dbReference type="PROSITE" id="PS51270"/>
    </source>
</evidence>
<keyword evidence="11" id="KW-1185">Reference proteome</keyword>
<evidence type="ECO:0000313" key="10">
    <source>
        <dbReference type="EMBL" id="PVH16798.1"/>
    </source>
</evidence>
<feature type="region of interest" description="Disordered" evidence="5">
    <location>
        <begin position="1"/>
        <end position="56"/>
    </location>
</feature>
<feature type="compositionally biased region" description="Acidic residues" evidence="5">
    <location>
        <begin position="360"/>
        <end position="376"/>
    </location>
</feature>
<evidence type="ECO:0000256" key="3">
    <source>
        <dbReference type="ARBA" id="ARBA00022833"/>
    </source>
</evidence>
<dbReference type="Gene3D" id="3.30.40.10">
    <property type="entry name" value="Zinc/RING finger domain, C3HC4 (zinc finger)"/>
    <property type="match status" value="1"/>
</dbReference>
<dbReference type="SUPFAM" id="SSF161245">
    <property type="entry name" value="Zinc hairpin stack"/>
    <property type="match status" value="1"/>
</dbReference>
<dbReference type="InterPro" id="IPR013083">
    <property type="entry name" value="Znf_RING/FYVE/PHD"/>
</dbReference>